<reference evidence="6" key="1">
    <citation type="submission" date="2020-05" db="UniProtKB">
        <authorList>
            <consortium name="EnsemblMetazoa"/>
        </authorList>
    </citation>
    <scope>IDENTIFICATION</scope>
    <source>
        <strain evidence="6">Jacobina</strain>
    </source>
</reference>
<keyword evidence="2" id="KW-0547">Nucleotide-binding</keyword>
<protein>
    <recommendedName>
        <fullName evidence="5">Thiamin pyrophosphokinase thiamin-binding domain-containing protein</fullName>
    </recommendedName>
</protein>
<dbReference type="PANTHER" id="PTHR13622">
    <property type="entry name" value="THIAMIN PYROPHOSPHOKINASE"/>
    <property type="match status" value="1"/>
</dbReference>
<dbReference type="GO" id="GO:0030975">
    <property type="term" value="F:thiamine binding"/>
    <property type="evidence" value="ECO:0007669"/>
    <property type="project" value="InterPro"/>
</dbReference>
<feature type="domain" description="Thiamin pyrophosphokinase thiamin-binding" evidence="5">
    <location>
        <begin position="261"/>
        <end position="329"/>
    </location>
</feature>
<evidence type="ECO:0000313" key="7">
    <source>
        <dbReference type="Proteomes" id="UP000092461"/>
    </source>
</evidence>
<dbReference type="NCBIfam" id="TIGR01378">
    <property type="entry name" value="thi_PPkinase"/>
    <property type="match status" value="1"/>
</dbReference>
<dbReference type="SUPFAM" id="SSF63862">
    <property type="entry name" value="Thiamin pyrophosphokinase, substrate-binding domain"/>
    <property type="match status" value="1"/>
</dbReference>
<dbReference type="Pfam" id="PF04263">
    <property type="entry name" value="TPK_catalytic"/>
    <property type="match status" value="1"/>
</dbReference>
<dbReference type="FunFam" id="2.60.120.320:FF:000001">
    <property type="entry name" value="Thiamine pyrophosphokinase"/>
    <property type="match status" value="1"/>
</dbReference>
<dbReference type="InterPro" id="IPR036371">
    <property type="entry name" value="TPK_B1-bd_sf"/>
</dbReference>
<dbReference type="Gene3D" id="2.60.120.320">
    <property type="entry name" value="Thiamin pyrophosphokinase, thiamin-binding domain"/>
    <property type="match status" value="1"/>
</dbReference>
<dbReference type="VEuPathDB" id="VectorBase:LLOJ001100"/>
<keyword evidence="1" id="KW-0808">Transferase</keyword>
<dbReference type="SUPFAM" id="SSF63999">
    <property type="entry name" value="Thiamin pyrophosphokinase, catalytic domain"/>
    <property type="match status" value="1"/>
</dbReference>
<dbReference type="GO" id="GO:0004788">
    <property type="term" value="F:thiamine diphosphokinase activity"/>
    <property type="evidence" value="ECO:0007669"/>
    <property type="project" value="InterPro"/>
</dbReference>
<dbReference type="SMART" id="SM00983">
    <property type="entry name" value="TPK_B1_binding"/>
    <property type="match status" value="1"/>
</dbReference>
<sequence>QFHVVQCSIKRLIHAFLCLIFSHEIDLKLKRDCCNKAAVITREGIVSQISTLNGLPVSSAGRKYCWKVLTWRMQKNHLNNSSPEREITTWTPENYLRLTHLRDENYAIVILNRPINLEEKFVVELWNSGQIRHTVDGGTDRWMEFARKCTCEREIRNPDLITGDFDSINPETLQHMESLGCEIIRTPDQNETDFTKALRHLVPRLAAHGVQNVIALADTSGRVDQIMANINTLFKAHSFAPGIRIFILSRDSLSWLLAPEHHHIIDIPQRFLRQKLWCAIVPIGHKCVVTTKGLKWDMTDQTIQFGGLVSSSNTYSGTDTVHITSSDHVLWCMGIKVE</sequence>
<dbReference type="AlphaFoldDB" id="A0A1B0CAN8"/>
<evidence type="ECO:0000256" key="2">
    <source>
        <dbReference type="ARBA" id="ARBA00022741"/>
    </source>
</evidence>
<keyword evidence="3" id="KW-0418">Kinase</keyword>
<dbReference type="GO" id="GO:0009229">
    <property type="term" value="P:thiamine diphosphate biosynthetic process"/>
    <property type="evidence" value="ECO:0007669"/>
    <property type="project" value="InterPro"/>
</dbReference>
<dbReference type="GO" id="GO:0006772">
    <property type="term" value="P:thiamine metabolic process"/>
    <property type="evidence" value="ECO:0007669"/>
    <property type="project" value="InterPro"/>
</dbReference>
<organism evidence="6 7">
    <name type="scientific">Lutzomyia longipalpis</name>
    <name type="common">Sand fly</name>
    <dbReference type="NCBI Taxonomy" id="7200"/>
    <lineage>
        <taxon>Eukaryota</taxon>
        <taxon>Metazoa</taxon>
        <taxon>Ecdysozoa</taxon>
        <taxon>Arthropoda</taxon>
        <taxon>Hexapoda</taxon>
        <taxon>Insecta</taxon>
        <taxon>Pterygota</taxon>
        <taxon>Neoptera</taxon>
        <taxon>Endopterygota</taxon>
        <taxon>Diptera</taxon>
        <taxon>Nematocera</taxon>
        <taxon>Psychodoidea</taxon>
        <taxon>Psychodidae</taxon>
        <taxon>Lutzomyia</taxon>
        <taxon>Lutzomyia</taxon>
    </lineage>
</organism>
<keyword evidence="4" id="KW-0067">ATP-binding</keyword>
<dbReference type="Pfam" id="PF04265">
    <property type="entry name" value="TPK_B1_binding"/>
    <property type="match status" value="1"/>
</dbReference>
<evidence type="ECO:0000256" key="4">
    <source>
        <dbReference type="ARBA" id="ARBA00022840"/>
    </source>
</evidence>
<evidence type="ECO:0000256" key="3">
    <source>
        <dbReference type="ARBA" id="ARBA00022777"/>
    </source>
</evidence>
<evidence type="ECO:0000259" key="5">
    <source>
        <dbReference type="SMART" id="SM00983"/>
    </source>
</evidence>
<dbReference type="InterPro" id="IPR006282">
    <property type="entry name" value="Thi_PPkinase"/>
</dbReference>
<keyword evidence="7" id="KW-1185">Reference proteome</keyword>
<proteinExistence type="predicted"/>
<dbReference type="Proteomes" id="UP000092461">
    <property type="component" value="Unassembled WGS sequence"/>
</dbReference>
<evidence type="ECO:0000256" key="1">
    <source>
        <dbReference type="ARBA" id="ARBA00022679"/>
    </source>
</evidence>
<dbReference type="GO" id="GO:0016301">
    <property type="term" value="F:kinase activity"/>
    <property type="evidence" value="ECO:0007669"/>
    <property type="project" value="UniProtKB-KW"/>
</dbReference>
<evidence type="ECO:0000313" key="6">
    <source>
        <dbReference type="EnsemblMetazoa" id="LLOJ001100-PA"/>
    </source>
</evidence>
<dbReference type="EMBL" id="AJWK01004132">
    <property type="status" value="NOT_ANNOTATED_CDS"/>
    <property type="molecule type" value="Genomic_DNA"/>
</dbReference>
<dbReference type="VEuPathDB" id="VectorBase:LLONM1_000660"/>
<dbReference type="CDD" id="cd07995">
    <property type="entry name" value="TPK"/>
    <property type="match status" value="1"/>
</dbReference>
<dbReference type="Gene3D" id="3.40.50.10240">
    <property type="entry name" value="Thiamin pyrophosphokinase, catalytic domain"/>
    <property type="match status" value="1"/>
</dbReference>
<name>A0A1B0CAN8_LUTLO</name>
<dbReference type="PANTHER" id="PTHR13622:SF8">
    <property type="entry name" value="THIAMIN PYROPHOSPHOKINASE 1"/>
    <property type="match status" value="1"/>
</dbReference>
<dbReference type="InterPro" id="IPR007373">
    <property type="entry name" value="Thiamin_PyroPKinase_B1-bd"/>
</dbReference>
<dbReference type="InterPro" id="IPR007371">
    <property type="entry name" value="TPK_catalytic"/>
</dbReference>
<dbReference type="InterPro" id="IPR036759">
    <property type="entry name" value="TPK_catalytic_sf"/>
</dbReference>
<accession>A0A1B0CAN8</accession>
<dbReference type="GO" id="GO:0005524">
    <property type="term" value="F:ATP binding"/>
    <property type="evidence" value="ECO:0007669"/>
    <property type="project" value="UniProtKB-KW"/>
</dbReference>
<dbReference type="EnsemblMetazoa" id="LLOJ001100-RA">
    <property type="protein sequence ID" value="LLOJ001100-PA"/>
    <property type="gene ID" value="LLOJ001100"/>
</dbReference>